<proteinExistence type="predicted"/>
<dbReference type="InterPro" id="IPR012902">
    <property type="entry name" value="N_methyl_site"/>
</dbReference>
<accession>A0A1Y4DCS7</accession>
<organism evidence="1 2">
    <name type="scientific">Candidatus Avelusimicrobium gallicola</name>
    <dbReference type="NCBI Taxonomy" id="2562704"/>
    <lineage>
        <taxon>Bacteria</taxon>
        <taxon>Pseudomonadati</taxon>
        <taxon>Elusimicrobiota</taxon>
        <taxon>Elusimicrobia</taxon>
        <taxon>Elusimicrobiales</taxon>
        <taxon>Elusimicrobiaceae</taxon>
        <taxon>Candidatus Avelusimicrobium</taxon>
    </lineage>
</organism>
<evidence type="ECO:0000313" key="2">
    <source>
        <dbReference type="Proteomes" id="UP000196368"/>
    </source>
</evidence>
<evidence type="ECO:0008006" key="3">
    <source>
        <dbReference type="Google" id="ProtNLM"/>
    </source>
</evidence>
<dbReference type="AlphaFoldDB" id="A0A1Y4DCS7"/>
<gene>
    <name evidence="1" type="ORF">B5F75_03765</name>
</gene>
<keyword evidence="2" id="KW-1185">Reference proteome</keyword>
<dbReference type="NCBIfam" id="TIGR02532">
    <property type="entry name" value="IV_pilin_GFxxxE"/>
    <property type="match status" value="1"/>
</dbReference>
<dbReference type="EMBL" id="NFJD01000002">
    <property type="protein sequence ID" value="OUO56974.1"/>
    <property type="molecule type" value="Genomic_DNA"/>
</dbReference>
<name>A0A1Y4DCS7_9BACT</name>
<evidence type="ECO:0000313" key="1">
    <source>
        <dbReference type="EMBL" id="OUO56974.1"/>
    </source>
</evidence>
<comment type="caution">
    <text evidence="1">The sequence shown here is derived from an EMBL/GenBank/DDBJ whole genome shotgun (WGS) entry which is preliminary data.</text>
</comment>
<dbReference type="InterPro" id="IPR045584">
    <property type="entry name" value="Pilin-like"/>
</dbReference>
<dbReference type="Gene3D" id="3.30.700.10">
    <property type="entry name" value="Glycoprotein, Type 4 Pilin"/>
    <property type="match status" value="1"/>
</dbReference>
<sequence length="190" mass="20195">MKKGFTLMEILAVLLVIAVVVSMAVPVFRSVRYEVKNGQAKAAAKKMAEAMRSYYQVSRGLGVKQECFTPSTTAGNAVVMAAPSACVSPTSDGIPYQNSTTNNSSRSSLSQLFACGYLSFKDFSGLPYEFCACNPISGGAQPTKCQITETVGTNTPLVVVRGASGAGKKYTSSSYHIFVNQTMKPQDNAD</sequence>
<reference evidence="2" key="1">
    <citation type="submission" date="2017-04" db="EMBL/GenBank/DDBJ databases">
        <title>Function of individual gut microbiota members based on whole genome sequencing of pure cultures obtained from chicken caecum.</title>
        <authorList>
            <person name="Medvecky M."/>
            <person name="Cejkova D."/>
            <person name="Polansky O."/>
            <person name="Karasova D."/>
            <person name="Kubasova T."/>
            <person name="Cizek A."/>
            <person name="Rychlik I."/>
        </authorList>
    </citation>
    <scope>NUCLEOTIDE SEQUENCE [LARGE SCALE GENOMIC DNA]</scope>
    <source>
        <strain evidence="2">An273</strain>
    </source>
</reference>
<dbReference type="Proteomes" id="UP000196368">
    <property type="component" value="Unassembled WGS sequence"/>
</dbReference>
<dbReference type="RefSeq" id="WP_087288095.1">
    <property type="nucleotide sequence ID" value="NZ_NFJD01000002.1"/>
</dbReference>
<dbReference type="SUPFAM" id="SSF54523">
    <property type="entry name" value="Pili subunits"/>
    <property type="match status" value="1"/>
</dbReference>
<protein>
    <recommendedName>
        <fullName evidence="3">Type II secretion system protein GspG C-terminal domain-containing protein</fullName>
    </recommendedName>
</protein>